<gene>
    <name evidence="2" type="ORF">NDU88_002576</name>
</gene>
<evidence type="ECO:0000313" key="3">
    <source>
        <dbReference type="Proteomes" id="UP001066276"/>
    </source>
</evidence>
<dbReference type="AlphaFoldDB" id="A0AAV7L1M9"/>
<sequence length="98" mass="10828">MEYGACDVMEVDPNRDRPIDMTQRATWEKEEDEQAQDKEGGGPLDHPSISARGHKEKGEEDPSVKVQQEIVSQLHLIPLAGNSKRKEEEAAVAATSNS</sequence>
<reference evidence="2" key="1">
    <citation type="journal article" date="2022" name="bioRxiv">
        <title>Sequencing and chromosome-scale assembly of the giantPleurodeles waltlgenome.</title>
        <authorList>
            <person name="Brown T."/>
            <person name="Elewa A."/>
            <person name="Iarovenko S."/>
            <person name="Subramanian E."/>
            <person name="Araus A.J."/>
            <person name="Petzold A."/>
            <person name="Susuki M."/>
            <person name="Suzuki K.-i.T."/>
            <person name="Hayashi T."/>
            <person name="Toyoda A."/>
            <person name="Oliveira C."/>
            <person name="Osipova E."/>
            <person name="Leigh N.D."/>
            <person name="Simon A."/>
            <person name="Yun M.H."/>
        </authorList>
    </citation>
    <scope>NUCLEOTIDE SEQUENCE</scope>
    <source>
        <strain evidence="2">20211129_DDA</strain>
        <tissue evidence="2">Liver</tissue>
    </source>
</reference>
<evidence type="ECO:0000256" key="1">
    <source>
        <dbReference type="SAM" id="MobiDB-lite"/>
    </source>
</evidence>
<accession>A0AAV7L1M9</accession>
<feature type="region of interest" description="Disordered" evidence="1">
    <location>
        <begin position="1"/>
        <end position="65"/>
    </location>
</feature>
<protein>
    <submittedName>
        <fullName evidence="2">Uncharacterized protein</fullName>
    </submittedName>
</protein>
<comment type="caution">
    <text evidence="2">The sequence shown here is derived from an EMBL/GenBank/DDBJ whole genome shotgun (WGS) entry which is preliminary data.</text>
</comment>
<organism evidence="2 3">
    <name type="scientific">Pleurodeles waltl</name>
    <name type="common">Iberian ribbed newt</name>
    <dbReference type="NCBI Taxonomy" id="8319"/>
    <lineage>
        <taxon>Eukaryota</taxon>
        <taxon>Metazoa</taxon>
        <taxon>Chordata</taxon>
        <taxon>Craniata</taxon>
        <taxon>Vertebrata</taxon>
        <taxon>Euteleostomi</taxon>
        <taxon>Amphibia</taxon>
        <taxon>Batrachia</taxon>
        <taxon>Caudata</taxon>
        <taxon>Salamandroidea</taxon>
        <taxon>Salamandridae</taxon>
        <taxon>Pleurodelinae</taxon>
        <taxon>Pleurodeles</taxon>
    </lineage>
</organism>
<evidence type="ECO:0000313" key="2">
    <source>
        <dbReference type="EMBL" id="KAJ1082408.1"/>
    </source>
</evidence>
<dbReference type="EMBL" id="JANPWB010000016">
    <property type="protein sequence ID" value="KAJ1082408.1"/>
    <property type="molecule type" value="Genomic_DNA"/>
</dbReference>
<name>A0AAV7L1M9_PLEWA</name>
<feature type="region of interest" description="Disordered" evidence="1">
    <location>
        <begin position="79"/>
        <end position="98"/>
    </location>
</feature>
<proteinExistence type="predicted"/>
<keyword evidence="3" id="KW-1185">Reference proteome</keyword>
<dbReference type="Proteomes" id="UP001066276">
    <property type="component" value="Chromosome 12"/>
</dbReference>